<evidence type="ECO:0000313" key="2">
    <source>
        <dbReference type="Proteomes" id="UP001150581"/>
    </source>
</evidence>
<gene>
    <name evidence="1" type="ORF">LPJ66_005024</name>
</gene>
<name>A0ACC1IGC9_9FUNG</name>
<sequence length="363" mass="38095">NSPPVPPAAATNSTAGAPKLAPGWRTAYTADGIAYYYHETTKQTQWEPPVAESAGHSAPVPPATSNTGTGAAGGNSRRSNLGLPSSVDHHTSGNGSQYHYNQAHESRVPSASSVSMPGDRWGASASAEDAKVSGVPKTRVDEVIDRAQRMGAMQSRASTISGIAINIGAGGASAKSGGAVPAALQLVTPETDGDRIVSSSLLAHKHSANPETNPKILSSSSGTSNVPSSSSAARRGSPTSAQSAISAKRDKLEKKATAELAAFVVRAMAKYKGQLGHDDFKHEARKITKILMEKERKLSPFDPMKLIDMSQHKKTKVRQFVWDYMAKLVGRRMDGDSPRETPISSASVPRTPPIPPTASSGLR</sequence>
<evidence type="ECO:0000313" key="1">
    <source>
        <dbReference type="EMBL" id="KAJ1894720.1"/>
    </source>
</evidence>
<protein>
    <submittedName>
        <fullName evidence="1">Uncharacterized protein</fullName>
    </submittedName>
</protein>
<keyword evidence="2" id="KW-1185">Reference proteome</keyword>
<organism evidence="1 2">
    <name type="scientific">Kickxella alabastrina</name>
    <dbReference type="NCBI Taxonomy" id="61397"/>
    <lineage>
        <taxon>Eukaryota</taxon>
        <taxon>Fungi</taxon>
        <taxon>Fungi incertae sedis</taxon>
        <taxon>Zoopagomycota</taxon>
        <taxon>Kickxellomycotina</taxon>
        <taxon>Kickxellomycetes</taxon>
        <taxon>Kickxellales</taxon>
        <taxon>Kickxellaceae</taxon>
        <taxon>Kickxella</taxon>
    </lineage>
</organism>
<dbReference type="EMBL" id="JANBPG010000657">
    <property type="protein sequence ID" value="KAJ1894720.1"/>
    <property type="molecule type" value="Genomic_DNA"/>
</dbReference>
<comment type="caution">
    <text evidence="1">The sequence shown here is derived from an EMBL/GenBank/DDBJ whole genome shotgun (WGS) entry which is preliminary data.</text>
</comment>
<feature type="non-terminal residue" evidence="1">
    <location>
        <position position="1"/>
    </location>
</feature>
<proteinExistence type="predicted"/>
<dbReference type="Proteomes" id="UP001150581">
    <property type="component" value="Unassembled WGS sequence"/>
</dbReference>
<reference evidence="1" key="1">
    <citation type="submission" date="2022-07" db="EMBL/GenBank/DDBJ databases">
        <title>Phylogenomic reconstructions and comparative analyses of Kickxellomycotina fungi.</title>
        <authorList>
            <person name="Reynolds N.K."/>
            <person name="Stajich J.E."/>
            <person name="Barry K."/>
            <person name="Grigoriev I.V."/>
            <person name="Crous P."/>
            <person name="Smith M.E."/>
        </authorList>
    </citation>
    <scope>NUCLEOTIDE SEQUENCE</scope>
    <source>
        <strain evidence="1">Benny 63K</strain>
    </source>
</reference>
<accession>A0ACC1IGC9</accession>